<protein>
    <submittedName>
        <fullName evidence="1">Uncharacterized protein</fullName>
    </submittedName>
</protein>
<proteinExistence type="predicted"/>
<evidence type="ECO:0000313" key="2">
    <source>
        <dbReference type="Proteomes" id="UP000824469"/>
    </source>
</evidence>
<name>A0AA38CAM6_TAXCH</name>
<accession>A0AA38CAM6</accession>
<gene>
    <name evidence="1" type="ORF">KI387_042098</name>
</gene>
<keyword evidence="2" id="KW-1185">Reference proteome</keyword>
<sequence>MAAPRLPRIALSCDLREMAFWSRITDNQLKRIFLISCVEEMEAIKAILGGVFLSTEGWPHVNSGVTSVFVENLLIIRPSKLDVVNLALHWLRPAFCGNLASEVANCCLAFWAMEDSLQGASGVDVGVFKELEKRLGILLAFTKRLVVYAWDRVANHVCLVLLNVQALSAPLEPVSSGWAELKMSVGGAYDFLWLGWVNVEVGSVKVELEEEDCLGRVSLASSVVVSLETG</sequence>
<reference evidence="1 2" key="1">
    <citation type="journal article" date="2021" name="Nat. Plants">
        <title>The Taxus genome provides insights into paclitaxel biosynthesis.</title>
        <authorList>
            <person name="Xiong X."/>
            <person name="Gou J."/>
            <person name="Liao Q."/>
            <person name="Li Y."/>
            <person name="Zhou Q."/>
            <person name="Bi G."/>
            <person name="Li C."/>
            <person name="Du R."/>
            <person name="Wang X."/>
            <person name="Sun T."/>
            <person name="Guo L."/>
            <person name="Liang H."/>
            <person name="Lu P."/>
            <person name="Wu Y."/>
            <person name="Zhang Z."/>
            <person name="Ro D.K."/>
            <person name="Shang Y."/>
            <person name="Huang S."/>
            <person name="Yan J."/>
        </authorList>
    </citation>
    <scope>NUCLEOTIDE SEQUENCE [LARGE SCALE GENOMIC DNA]</scope>
    <source>
        <strain evidence="1">Ta-2019</strain>
    </source>
</reference>
<feature type="non-terminal residue" evidence="1">
    <location>
        <position position="230"/>
    </location>
</feature>
<comment type="caution">
    <text evidence="1">The sequence shown here is derived from an EMBL/GenBank/DDBJ whole genome shotgun (WGS) entry which is preliminary data.</text>
</comment>
<evidence type="ECO:0000313" key="1">
    <source>
        <dbReference type="EMBL" id="KAH9292713.1"/>
    </source>
</evidence>
<dbReference type="AlphaFoldDB" id="A0AA38CAM6"/>
<dbReference type="EMBL" id="JAHRHJ020002486">
    <property type="protein sequence ID" value="KAH9292713.1"/>
    <property type="molecule type" value="Genomic_DNA"/>
</dbReference>
<organism evidence="1 2">
    <name type="scientific">Taxus chinensis</name>
    <name type="common">Chinese yew</name>
    <name type="synonym">Taxus wallichiana var. chinensis</name>
    <dbReference type="NCBI Taxonomy" id="29808"/>
    <lineage>
        <taxon>Eukaryota</taxon>
        <taxon>Viridiplantae</taxon>
        <taxon>Streptophyta</taxon>
        <taxon>Embryophyta</taxon>
        <taxon>Tracheophyta</taxon>
        <taxon>Spermatophyta</taxon>
        <taxon>Pinopsida</taxon>
        <taxon>Pinidae</taxon>
        <taxon>Conifers II</taxon>
        <taxon>Cupressales</taxon>
        <taxon>Taxaceae</taxon>
        <taxon>Taxus</taxon>
    </lineage>
</organism>
<dbReference type="Proteomes" id="UP000824469">
    <property type="component" value="Unassembled WGS sequence"/>
</dbReference>